<feature type="compositionally biased region" description="Acidic residues" evidence="6">
    <location>
        <begin position="604"/>
        <end position="618"/>
    </location>
</feature>
<comment type="similarity">
    <text evidence="1">Belongs to the universal ribosomal protein uL23 family.</text>
</comment>
<dbReference type="GO" id="GO:0003735">
    <property type="term" value="F:structural constituent of ribosome"/>
    <property type="evidence" value="ECO:0007669"/>
    <property type="project" value="InterPro"/>
</dbReference>
<organism evidence="7 8">
    <name type="scientific">Prototheca wickerhamii</name>
    <dbReference type="NCBI Taxonomy" id="3111"/>
    <lineage>
        <taxon>Eukaryota</taxon>
        <taxon>Viridiplantae</taxon>
        <taxon>Chlorophyta</taxon>
        <taxon>core chlorophytes</taxon>
        <taxon>Trebouxiophyceae</taxon>
        <taxon>Chlorellales</taxon>
        <taxon>Chlorellaceae</taxon>
        <taxon>Prototheca</taxon>
    </lineage>
</organism>
<dbReference type="Proteomes" id="UP001255856">
    <property type="component" value="Unassembled WGS sequence"/>
</dbReference>
<protein>
    <recommendedName>
        <fullName evidence="4">Large ribosomal subunit protein uL23c</fullName>
    </recommendedName>
    <alternativeName>
        <fullName evidence="5">Large ribosomal subunit protein uL23m</fullName>
    </alternativeName>
</protein>
<gene>
    <name evidence="7" type="ORF">QBZ16_004276</name>
</gene>
<evidence type="ECO:0000313" key="7">
    <source>
        <dbReference type="EMBL" id="KAK2077431.1"/>
    </source>
</evidence>
<dbReference type="InterPro" id="IPR012677">
    <property type="entry name" value="Nucleotide-bd_a/b_plait_sf"/>
</dbReference>
<feature type="compositionally biased region" description="Gly residues" evidence="6">
    <location>
        <begin position="377"/>
        <end position="400"/>
    </location>
</feature>
<feature type="region of interest" description="Disordered" evidence="6">
    <location>
        <begin position="566"/>
        <end position="626"/>
    </location>
</feature>
<feature type="compositionally biased region" description="Low complexity" evidence="6">
    <location>
        <begin position="572"/>
        <end position="584"/>
    </location>
</feature>
<feature type="region of interest" description="Disordered" evidence="6">
    <location>
        <begin position="373"/>
        <end position="400"/>
    </location>
</feature>
<evidence type="ECO:0000256" key="3">
    <source>
        <dbReference type="ARBA" id="ARBA00023274"/>
    </source>
</evidence>
<dbReference type="GO" id="GO:0005762">
    <property type="term" value="C:mitochondrial large ribosomal subunit"/>
    <property type="evidence" value="ECO:0007669"/>
    <property type="project" value="TreeGrafter"/>
</dbReference>
<dbReference type="AlphaFoldDB" id="A0AAD9MMR6"/>
<evidence type="ECO:0000313" key="8">
    <source>
        <dbReference type="Proteomes" id="UP001255856"/>
    </source>
</evidence>
<dbReference type="GO" id="GO:0032543">
    <property type="term" value="P:mitochondrial translation"/>
    <property type="evidence" value="ECO:0007669"/>
    <property type="project" value="TreeGrafter"/>
</dbReference>
<comment type="caution">
    <text evidence="7">The sequence shown here is derived from an EMBL/GenBank/DDBJ whole genome shotgun (WGS) entry which is preliminary data.</text>
</comment>
<sequence length="626" mass="66188">MSWRRLPTALPNLTLKLYPLSKEQKALYEATGSVKELVFRTAPSTNKAEIKEFIEKVYGLAVEKVNTCNYLGRKKHGKAGFYRRPDYKKAFVFLKEEGKQASSHGELVLLEDGLQTQPSGGLDSATIVEADGGLLSVDDVVEAPDEAAAGGPEDAPPPAAAPAAPPGPNPSDDSALQAVFVSYSERREHVSSKQGGRKSGGHVYQIRFFLVDATGMEHLAAVGEDQGDAHYIYSNQPGFPGLYGHNKHDVKRWLEEVMAASQLRAGYHLDRAGAEEEDASAARGDPQSIRLPTFVAFRQERRELPDGRHAVRWSLVDVFGREHLAVAGEEKETRDGHYDYRTQGVFDVVAPLACHNQSAVTRWLDARVVHKGLAPPSGGGKGAHGRGGAPGKAGRKAGGAGDLARAAALRKWRAGGGPGAAPLDPAAGRLEAGLRAALAEPVGILGDALGASGDADLSQAFSDTHLRARETLLGDLRILAHAYAPLSLAARPELQGLLDAAACELAPRFPEFAELARSVLNRWTRALGAHVAVLTQGRYARDAVAELDAALADRAWLDQAVKDITGRPAPRPADVVDPAEAPPAKLARTGGEAGSGAAGSAEELGADAAEDVGAEETDSQPAAPME</sequence>
<dbReference type="PANTHER" id="PTHR12059">
    <property type="entry name" value="RIBOSOMAL PROTEIN L23-RELATED"/>
    <property type="match status" value="1"/>
</dbReference>
<reference evidence="7" key="1">
    <citation type="submission" date="2021-01" db="EMBL/GenBank/DDBJ databases">
        <authorList>
            <person name="Eckstrom K.M.E."/>
        </authorList>
    </citation>
    <scope>NUCLEOTIDE SEQUENCE</scope>
    <source>
        <strain evidence="7">UVCC 0001</strain>
    </source>
</reference>
<evidence type="ECO:0000256" key="1">
    <source>
        <dbReference type="ARBA" id="ARBA00006700"/>
    </source>
</evidence>
<dbReference type="InterPro" id="IPR012678">
    <property type="entry name" value="Ribosomal_uL23/eL15/eS24_sf"/>
</dbReference>
<dbReference type="EMBL" id="JASFZW010000006">
    <property type="protein sequence ID" value="KAK2077431.1"/>
    <property type="molecule type" value="Genomic_DNA"/>
</dbReference>
<dbReference type="SUPFAM" id="SSF54189">
    <property type="entry name" value="Ribosomal proteins S24e, L23 and L15e"/>
    <property type="match status" value="1"/>
</dbReference>
<name>A0AAD9MMR6_PROWI</name>
<dbReference type="Pfam" id="PF00276">
    <property type="entry name" value="Ribosomal_L23"/>
    <property type="match status" value="1"/>
</dbReference>
<evidence type="ECO:0000256" key="2">
    <source>
        <dbReference type="ARBA" id="ARBA00022980"/>
    </source>
</evidence>
<keyword evidence="3" id="KW-0687">Ribonucleoprotein</keyword>
<evidence type="ECO:0000256" key="5">
    <source>
        <dbReference type="ARBA" id="ARBA00039977"/>
    </source>
</evidence>
<accession>A0AAD9MMR6</accession>
<evidence type="ECO:0000256" key="6">
    <source>
        <dbReference type="SAM" id="MobiDB-lite"/>
    </source>
</evidence>
<keyword evidence="2" id="KW-0689">Ribosomal protein</keyword>
<evidence type="ECO:0000256" key="4">
    <source>
        <dbReference type="ARBA" id="ARBA00035287"/>
    </source>
</evidence>
<dbReference type="Gene3D" id="3.30.70.330">
    <property type="match status" value="1"/>
</dbReference>
<feature type="compositionally biased region" description="Pro residues" evidence="6">
    <location>
        <begin position="154"/>
        <end position="169"/>
    </location>
</feature>
<feature type="region of interest" description="Disordered" evidence="6">
    <location>
        <begin position="146"/>
        <end position="174"/>
    </location>
</feature>
<proteinExistence type="inferred from homology"/>
<dbReference type="InterPro" id="IPR013025">
    <property type="entry name" value="Ribosomal_uL23-like"/>
</dbReference>
<keyword evidence="8" id="KW-1185">Reference proteome</keyword>
<dbReference type="PANTHER" id="PTHR12059:SF5">
    <property type="entry name" value="LARGE RIBOSOMAL SUBUNIT PROTEIN UL23M"/>
    <property type="match status" value="1"/>
</dbReference>